<comment type="subcellular location">
    <subcellularLocation>
        <location evidence="1">Cell membrane</location>
        <topology evidence="1">Single-pass membrane protein</topology>
    </subcellularLocation>
</comment>
<sequence length="69" mass="7634">MNEPKKLYRVEHGAMLAGVCGGIAEYFNLDPGIIRLLWVIFCFAGTVGIWLYIAAAIILPKKSEAYPGY</sequence>
<organism evidence="8 9">
    <name type="scientific">Intestinimonas butyriciproducens</name>
    <dbReference type="NCBI Taxonomy" id="1297617"/>
    <lineage>
        <taxon>Bacteria</taxon>
        <taxon>Bacillati</taxon>
        <taxon>Bacillota</taxon>
        <taxon>Clostridia</taxon>
        <taxon>Eubacteriales</taxon>
        <taxon>Intestinimonas</taxon>
    </lineage>
</organism>
<dbReference type="GO" id="GO:0005886">
    <property type="term" value="C:plasma membrane"/>
    <property type="evidence" value="ECO:0007669"/>
    <property type="project" value="UniProtKB-SubCell"/>
</dbReference>
<accession>A0A0S2VZV3</accession>
<evidence type="ECO:0000313" key="9">
    <source>
        <dbReference type="Proteomes" id="UP000064844"/>
    </source>
</evidence>
<evidence type="ECO:0000256" key="5">
    <source>
        <dbReference type="ARBA" id="ARBA00023136"/>
    </source>
</evidence>
<dbReference type="PANTHER" id="PTHR33885:SF3">
    <property type="entry name" value="PHAGE SHOCK PROTEIN C"/>
    <property type="match status" value="1"/>
</dbReference>
<dbReference type="PANTHER" id="PTHR33885">
    <property type="entry name" value="PHAGE SHOCK PROTEIN C"/>
    <property type="match status" value="1"/>
</dbReference>
<evidence type="ECO:0000256" key="3">
    <source>
        <dbReference type="ARBA" id="ARBA00022692"/>
    </source>
</evidence>
<dbReference type="EMBL" id="CP011307">
    <property type="protein sequence ID" value="ALP92635.1"/>
    <property type="molecule type" value="Genomic_DNA"/>
</dbReference>
<evidence type="ECO:0000256" key="2">
    <source>
        <dbReference type="ARBA" id="ARBA00022475"/>
    </source>
</evidence>
<evidence type="ECO:0000256" key="4">
    <source>
        <dbReference type="ARBA" id="ARBA00022989"/>
    </source>
</evidence>
<dbReference type="eggNOG" id="COG1983">
    <property type="taxonomic scope" value="Bacteria"/>
</dbReference>
<gene>
    <name evidence="8" type="ORF">IB211_00239</name>
</gene>
<feature type="transmembrane region" description="Helical" evidence="6">
    <location>
        <begin position="36"/>
        <end position="59"/>
    </location>
</feature>
<dbReference type="Proteomes" id="UP000064844">
    <property type="component" value="Chromosome"/>
</dbReference>
<reference evidence="8 9" key="1">
    <citation type="journal article" date="2015" name="Nat. Commun.">
        <title>Production of butyrate from lysine and the Amadori product fructoselysine by a human gut commensal.</title>
        <authorList>
            <person name="Bui T.P."/>
            <person name="Ritari J."/>
            <person name="Boeren S."/>
            <person name="de Waard P."/>
            <person name="Plugge C.M."/>
            <person name="de Vos W.M."/>
        </authorList>
    </citation>
    <scope>NUCLEOTIDE SEQUENCE [LARGE SCALE GENOMIC DNA]</scope>
    <source>
        <strain evidence="8 9">AF211</strain>
    </source>
</reference>
<dbReference type="RefSeq" id="WP_033118415.1">
    <property type="nucleotide sequence ID" value="NZ_CALICV010000101.1"/>
</dbReference>
<protein>
    <submittedName>
        <fullName evidence="8">Stress-responsive transcriptional regulator</fullName>
    </submittedName>
</protein>
<proteinExistence type="predicted"/>
<feature type="domain" description="Phage shock protein PspC N-terminal" evidence="7">
    <location>
        <begin position="5"/>
        <end position="62"/>
    </location>
</feature>
<dbReference type="AlphaFoldDB" id="A0A0S2VZV3"/>
<dbReference type="Pfam" id="PF04024">
    <property type="entry name" value="PspC"/>
    <property type="match status" value="1"/>
</dbReference>
<keyword evidence="5 6" id="KW-0472">Membrane</keyword>
<keyword evidence="2" id="KW-1003">Cell membrane</keyword>
<dbReference type="InterPro" id="IPR052027">
    <property type="entry name" value="PspC"/>
</dbReference>
<keyword evidence="9" id="KW-1185">Reference proteome</keyword>
<reference evidence="9" key="2">
    <citation type="submission" date="2015-04" db="EMBL/GenBank/DDBJ databases">
        <title>A butyrogenic pathway from the amino acid lysine in a human gut commensal.</title>
        <authorList>
            <person name="de Vos W.M."/>
            <person name="Bui N.T.P."/>
            <person name="Plugge C.M."/>
            <person name="Ritari J."/>
        </authorList>
    </citation>
    <scope>NUCLEOTIDE SEQUENCE [LARGE SCALE GENOMIC DNA]</scope>
    <source>
        <strain evidence="9">AF211</strain>
    </source>
</reference>
<evidence type="ECO:0000256" key="1">
    <source>
        <dbReference type="ARBA" id="ARBA00004162"/>
    </source>
</evidence>
<dbReference type="InterPro" id="IPR007168">
    <property type="entry name" value="Phageshock_PspC_N"/>
</dbReference>
<keyword evidence="3 6" id="KW-0812">Transmembrane</keyword>
<name>A0A0S2VZV3_9FIRM</name>
<evidence type="ECO:0000313" key="8">
    <source>
        <dbReference type="EMBL" id="ALP92635.1"/>
    </source>
</evidence>
<keyword evidence="4 6" id="KW-1133">Transmembrane helix</keyword>
<dbReference type="KEGG" id="ibu:IB211_00239"/>
<evidence type="ECO:0000259" key="7">
    <source>
        <dbReference type="Pfam" id="PF04024"/>
    </source>
</evidence>
<dbReference type="STRING" id="1297617.IB211_00239"/>
<evidence type="ECO:0000256" key="6">
    <source>
        <dbReference type="SAM" id="Phobius"/>
    </source>
</evidence>